<dbReference type="InterPro" id="IPR013083">
    <property type="entry name" value="Znf_RING/FYVE/PHD"/>
</dbReference>
<comment type="subcellular location">
    <subcellularLocation>
        <location evidence="4">Cell projection</location>
        <location evidence="4">Axon</location>
    </subcellularLocation>
    <subcellularLocation>
        <location evidence="3">Membrane</location>
        <topology evidence="3">Single-pass membrane protein</topology>
    </subcellularLocation>
</comment>
<dbReference type="OrthoDB" id="6050183at2759"/>
<dbReference type="PROSITE" id="PS00518">
    <property type="entry name" value="ZF_RING_1"/>
    <property type="match status" value="1"/>
</dbReference>
<dbReference type="InterPro" id="IPR001841">
    <property type="entry name" value="Znf_RING"/>
</dbReference>
<evidence type="ECO:0000259" key="21">
    <source>
        <dbReference type="PROSITE" id="PS51873"/>
    </source>
</evidence>
<dbReference type="SMART" id="SM00184">
    <property type="entry name" value="RING"/>
    <property type="match status" value="2"/>
</dbReference>
<evidence type="ECO:0000256" key="19">
    <source>
        <dbReference type="SAM" id="MobiDB-lite"/>
    </source>
</evidence>
<evidence type="ECO:0000256" key="5">
    <source>
        <dbReference type="ARBA" id="ARBA00004906"/>
    </source>
</evidence>
<evidence type="ECO:0000256" key="9">
    <source>
        <dbReference type="ARBA" id="ARBA00022723"/>
    </source>
</evidence>
<evidence type="ECO:0000256" key="13">
    <source>
        <dbReference type="ARBA" id="ARBA00022833"/>
    </source>
</evidence>
<dbReference type="InterPro" id="IPR044066">
    <property type="entry name" value="TRIAD_supradom"/>
</dbReference>
<keyword evidence="10" id="KW-0677">Repeat</keyword>
<evidence type="ECO:0000313" key="22">
    <source>
        <dbReference type="EMBL" id="PRP86175.1"/>
    </source>
</evidence>
<keyword evidence="12" id="KW-0833">Ubl conjugation pathway</keyword>
<evidence type="ECO:0000256" key="17">
    <source>
        <dbReference type="PROSITE-ProRule" id="PRU00175"/>
    </source>
</evidence>
<dbReference type="SMART" id="SM00647">
    <property type="entry name" value="IBR"/>
    <property type="match status" value="1"/>
</dbReference>
<comment type="catalytic activity">
    <reaction evidence="2">
        <text>[E2 ubiquitin-conjugating enzyme]-S-ubiquitinyl-L-cysteine + [acceptor protein]-L-lysine = [E2 ubiquitin-conjugating enzyme]-L-cysteine + [acceptor protein]-N(6)-ubiquitinyl-L-lysine.</text>
        <dbReference type="EC" id="2.3.2.31"/>
    </reaction>
</comment>
<dbReference type="InterPro" id="IPR017907">
    <property type="entry name" value="Znf_RING_CS"/>
</dbReference>
<keyword evidence="18" id="KW-0175">Coiled coil</keyword>
<dbReference type="FunFam" id="3.30.40.10:FF:000078">
    <property type="entry name" value="E3 ubiquitin-protein ligase MYCBP2 isoform X1"/>
    <property type="match status" value="1"/>
</dbReference>
<dbReference type="GO" id="GO:0005886">
    <property type="term" value="C:plasma membrane"/>
    <property type="evidence" value="ECO:0007669"/>
    <property type="project" value="TreeGrafter"/>
</dbReference>
<sequence length="639" mass="74050">MGTCPLCNKAFAANILEQHASECCGEETSTIDAGFIDLSTSPSSPQPQNIKRGRWEVDRDTSYTNNNSNIFCNNNGYSNNNNYTYSNNNPKKISQSDEDEDRHMAMDIADQEDLEKKRREEEESLLLARQIEASEEEEILRAKRMEEELNHKLLMELMESEAQQRAEQLTGGASTCTHCKSDYQLSEMYYLEKCTHMFCKKCLREEVMNRMASKQPSRARCLDDSCRQPISPIDIKELLEEADYREYERLSTEEAIDRDPNMIRCPKCRYPMEKISDNHYLVHGEKTDDGEAMSEEAEIHRSKNRFRCRECDSEFCAECKHIPYHNGYTCEQYVEYAQAKHCRYCQAQLQSNADVCNEEECKKKSKEACRKKHRDCGHPCDGIYKESPCLPCLYEDCQKQEGTQKREDFCNICWTEELGAAPCIRLDCGHIFHSHCVKEKIDKKWSGARITFGFLDCPLCKQSMKHPSIEKQIDPMQQLHKHVSERAVERLKLNHDDKNPVLSDVHSQFYENVSKYAMYKYSYFPCSRCKKPYFGGERACEAEREYKPEELVCPGCTAPGSECPTHGNEYIEYKCKFCCSMAVWYCWGSTHFCEACHQQATVISVKPRHQLPACNCNKKHPPNGEEYCMGCTMCHVNDF</sequence>
<keyword evidence="7" id="KW-0808">Transferase</keyword>
<reference evidence="22 23" key="1">
    <citation type="journal article" date="2018" name="Genome Biol. Evol.">
        <title>Multiple Roots of Fruiting Body Formation in Amoebozoa.</title>
        <authorList>
            <person name="Hillmann F."/>
            <person name="Forbes G."/>
            <person name="Novohradska S."/>
            <person name="Ferling I."/>
            <person name="Riege K."/>
            <person name="Groth M."/>
            <person name="Westermann M."/>
            <person name="Marz M."/>
            <person name="Spaller T."/>
            <person name="Winckler T."/>
            <person name="Schaap P."/>
            <person name="Glockner G."/>
        </authorList>
    </citation>
    <scope>NUCLEOTIDE SEQUENCE [LARGE SCALE GENOMIC DNA]</scope>
    <source>
        <strain evidence="22 23">Jena</strain>
    </source>
</reference>
<dbReference type="PANTHER" id="PTHR45943">
    <property type="entry name" value="E3 UBIQUITIN-PROTEIN LIGASE MYCBP2"/>
    <property type="match status" value="1"/>
</dbReference>
<evidence type="ECO:0000256" key="4">
    <source>
        <dbReference type="ARBA" id="ARBA00004489"/>
    </source>
</evidence>
<dbReference type="PROSITE" id="PS50089">
    <property type="entry name" value="ZF_RING_2"/>
    <property type="match status" value="1"/>
</dbReference>
<evidence type="ECO:0000256" key="16">
    <source>
        <dbReference type="ARBA" id="ARBA00023273"/>
    </source>
</evidence>
<evidence type="ECO:0000256" key="7">
    <source>
        <dbReference type="ARBA" id="ARBA00022679"/>
    </source>
</evidence>
<dbReference type="FunCoup" id="A0A2P6NQE7">
    <property type="interactions" value="1"/>
</dbReference>
<dbReference type="GO" id="GO:0005737">
    <property type="term" value="C:cytoplasm"/>
    <property type="evidence" value="ECO:0007669"/>
    <property type="project" value="UniProtKB-ARBA"/>
</dbReference>
<protein>
    <recommendedName>
        <fullName evidence="24">RING-type domain-containing protein</fullName>
    </recommendedName>
</protein>
<keyword evidence="8" id="KW-0812">Transmembrane</keyword>
<evidence type="ECO:0000256" key="15">
    <source>
        <dbReference type="ARBA" id="ARBA00023136"/>
    </source>
</evidence>
<keyword evidence="14" id="KW-1133">Transmembrane helix</keyword>
<name>A0A2P6NQE7_9EUKA</name>
<comment type="caution">
    <text evidence="22">The sequence shown here is derived from an EMBL/GenBank/DDBJ whole genome shotgun (WGS) entry which is preliminary data.</text>
</comment>
<dbReference type="GO" id="GO:0061630">
    <property type="term" value="F:ubiquitin protein ligase activity"/>
    <property type="evidence" value="ECO:0007669"/>
    <property type="project" value="UniProtKB-EC"/>
</dbReference>
<dbReference type="GO" id="GO:0005634">
    <property type="term" value="C:nucleus"/>
    <property type="evidence" value="ECO:0007669"/>
    <property type="project" value="TreeGrafter"/>
</dbReference>
<dbReference type="FunFam" id="3.30.40.10:FF:000051">
    <property type="entry name" value="RBR-type E3 ubiquitin transferase"/>
    <property type="match status" value="1"/>
</dbReference>
<evidence type="ECO:0000256" key="6">
    <source>
        <dbReference type="ARBA" id="ARBA00005415"/>
    </source>
</evidence>
<dbReference type="STRING" id="1890364.A0A2P6NQE7"/>
<evidence type="ECO:0000256" key="11">
    <source>
        <dbReference type="ARBA" id="ARBA00022771"/>
    </source>
</evidence>
<dbReference type="GO" id="GO:0031090">
    <property type="term" value="C:organelle membrane"/>
    <property type="evidence" value="ECO:0007669"/>
    <property type="project" value="UniProtKB-ARBA"/>
</dbReference>
<proteinExistence type="inferred from homology"/>
<dbReference type="CDD" id="cd16463">
    <property type="entry name" value="RING-H2_PHR"/>
    <property type="match status" value="1"/>
</dbReference>
<keyword evidence="23" id="KW-1185">Reference proteome</keyword>
<evidence type="ECO:0000256" key="18">
    <source>
        <dbReference type="SAM" id="Coils"/>
    </source>
</evidence>
<evidence type="ECO:0000256" key="1">
    <source>
        <dbReference type="ARBA" id="ARBA00000333"/>
    </source>
</evidence>
<dbReference type="EMBL" id="MDYQ01000034">
    <property type="protein sequence ID" value="PRP86175.1"/>
    <property type="molecule type" value="Genomic_DNA"/>
</dbReference>
<dbReference type="GO" id="GO:0008270">
    <property type="term" value="F:zinc ion binding"/>
    <property type="evidence" value="ECO:0007669"/>
    <property type="project" value="UniProtKB-KW"/>
</dbReference>
<accession>A0A2P6NQE7</accession>
<dbReference type="SUPFAM" id="SSF57850">
    <property type="entry name" value="RING/U-box"/>
    <property type="match status" value="2"/>
</dbReference>
<organism evidence="22 23">
    <name type="scientific">Planoprotostelium fungivorum</name>
    <dbReference type="NCBI Taxonomy" id="1890364"/>
    <lineage>
        <taxon>Eukaryota</taxon>
        <taxon>Amoebozoa</taxon>
        <taxon>Evosea</taxon>
        <taxon>Variosea</taxon>
        <taxon>Cavosteliida</taxon>
        <taxon>Cavosteliaceae</taxon>
        <taxon>Planoprotostelium</taxon>
    </lineage>
</organism>
<evidence type="ECO:0000256" key="14">
    <source>
        <dbReference type="ARBA" id="ARBA00022989"/>
    </source>
</evidence>
<evidence type="ECO:0008006" key="24">
    <source>
        <dbReference type="Google" id="ProtNLM"/>
    </source>
</evidence>
<comment type="pathway">
    <text evidence="5">Protein modification; protein ubiquitination.</text>
</comment>
<keyword evidence="15" id="KW-0472">Membrane</keyword>
<evidence type="ECO:0000259" key="20">
    <source>
        <dbReference type="PROSITE" id="PS50089"/>
    </source>
</evidence>
<dbReference type="PANTHER" id="PTHR45943:SF2">
    <property type="entry name" value="RING-TYPE DOMAIN-CONTAINING PROTEIN"/>
    <property type="match status" value="1"/>
</dbReference>
<feature type="domain" description="RING-type" evidence="21">
    <location>
        <begin position="172"/>
        <end position="393"/>
    </location>
</feature>
<dbReference type="AlphaFoldDB" id="A0A2P6NQE7"/>
<feature type="region of interest" description="Disordered" evidence="19">
    <location>
        <begin position="81"/>
        <end position="100"/>
    </location>
</feature>
<dbReference type="PROSITE" id="PS51873">
    <property type="entry name" value="TRIAD"/>
    <property type="match status" value="1"/>
</dbReference>
<evidence type="ECO:0000313" key="23">
    <source>
        <dbReference type="Proteomes" id="UP000241769"/>
    </source>
</evidence>
<evidence type="ECO:0000256" key="8">
    <source>
        <dbReference type="ARBA" id="ARBA00022692"/>
    </source>
</evidence>
<comment type="catalytic activity">
    <reaction evidence="1">
        <text>[E2 ubiquitin-conjugating enzyme]-S-ubiquitinyl-L-cysteine + [acceptor protein]-L-threonine = [E2 ubiquitin-conjugating enzyme]-L-cysteine + [acceptor protein]-3-O-ubiquitinyl-L-threonine.</text>
        <dbReference type="EC" id="2.3.2.33"/>
    </reaction>
</comment>
<evidence type="ECO:0000256" key="12">
    <source>
        <dbReference type="ARBA" id="ARBA00022786"/>
    </source>
</evidence>
<evidence type="ECO:0000256" key="2">
    <source>
        <dbReference type="ARBA" id="ARBA00001798"/>
    </source>
</evidence>
<gene>
    <name evidence="22" type="ORF">PROFUN_05691</name>
</gene>
<keyword evidence="9" id="KW-0479">Metal-binding</keyword>
<dbReference type="Proteomes" id="UP000241769">
    <property type="component" value="Unassembled WGS sequence"/>
</dbReference>
<dbReference type="Pfam" id="PF01485">
    <property type="entry name" value="IBR"/>
    <property type="match status" value="1"/>
</dbReference>
<evidence type="ECO:0000256" key="10">
    <source>
        <dbReference type="ARBA" id="ARBA00022737"/>
    </source>
</evidence>
<keyword evidence="16" id="KW-0966">Cell projection</keyword>
<evidence type="ECO:0000256" key="3">
    <source>
        <dbReference type="ARBA" id="ARBA00004167"/>
    </source>
</evidence>
<dbReference type="Gene3D" id="3.30.40.10">
    <property type="entry name" value="Zinc/RING finger domain, C3HC4 (zinc finger)"/>
    <property type="match status" value="2"/>
</dbReference>
<dbReference type="InParanoid" id="A0A2P6NQE7"/>
<feature type="domain" description="RING-type" evidence="20">
    <location>
        <begin position="410"/>
        <end position="461"/>
    </location>
</feature>
<dbReference type="InterPro" id="IPR002867">
    <property type="entry name" value="IBR_dom"/>
</dbReference>
<feature type="coiled-coil region" evidence="18">
    <location>
        <begin position="117"/>
        <end position="148"/>
    </location>
</feature>
<keyword evidence="13" id="KW-0862">Zinc</keyword>
<comment type="similarity">
    <text evidence="6">Belongs to the RING-Cys relay (RCR) family.</text>
</comment>
<keyword evidence="11 17" id="KW-0863">Zinc-finger</keyword>